<evidence type="ECO:0000313" key="1">
    <source>
        <dbReference type="EMBL" id="KAF4616635.1"/>
    </source>
</evidence>
<name>A0A8H4VQI0_9AGAR</name>
<evidence type="ECO:0000313" key="2">
    <source>
        <dbReference type="Proteomes" id="UP000521872"/>
    </source>
</evidence>
<gene>
    <name evidence="1" type="ORF">D9613_008304</name>
</gene>
<keyword evidence="2" id="KW-1185">Reference proteome</keyword>
<accession>A0A8H4VQI0</accession>
<dbReference type="Proteomes" id="UP000521872">
    <property type="component" value="Unassembled WGS sequence"/>
</dbReference>
<protein>
    <submittedName>
        <fullName evidence="1">Uncharacterized protein</fullName>
    </submittedName>
</protein>
<comment type="caution">
    <text evidence="1">The sequence shown here is derived from an EMBL/GenBank/DDBJ whole genome shotgun (WGS) entry which is preliminary data.</text>
</comment>
<organism evidence="1 2">
    <name type="scientific">Agrocybe pediades</name>
    <dbReference type="NCBI Taxonomy" id="84607"/>
    <lineage>
        <taxon>Eukaryota</taxon>
        <taxon>Fungi</taxon>
        <taxon>Dikarya</taxon>
        <taxon>Basidiomycota</taxon>
        <taxon>Agaricomycotina</taxon>
        <taxon>Agaricomycetes</taxon>
        <taxon>Agaricomycetidae</taxon>
        <taxon>Agaricales</taxon>
        <taxon>Agaricineae</taxon>
        <taxon>Strophariaceae</taxon>
        <taxon>Agrocybe</taxon>
    </lineage>
</organism>
<dbReference type="EMBL" id="JAACJL010000031">
    <property type="protein sequence ID" value="KAF4616635.1"/>
    <property type="molecule type" value="Genomic_DNA"/>
</dbReference>
<reference evidence="1 2" key="1">
    <citation type="submission" date="2019-12" db="EMBL/GenBank/DDBJ databases">
        <authorList>
            <person name="Floudas D."/>
            <person name="Bentzer J."/>
            <person name="Ahren D."/>
            <person name="Johansson T."/>
            <person name="Persson P."/>
            <person name="Tunlid A."/>
        </authorList>
    </citation>
    <scope>NUCLEOTIDE SEQUENCE [LARGE SCALE GENOMIC DNA]</scope>
    <source>
        <strain evidence="1 2">CBS 102.39</strain>
    </source>
</reference>
<proteinExistence type="predicted"/>
<dbReference type="AlphaFoldDB" id="A0A8H4VQI0"/>
<sequence>MSAVGVWVEAFVDALPTSSFSFIMDYASWDLPIQNEILIKGFIPSRESRLLSAAILQQWEVHTRLVFSAIFRSNAIAFTVSLSSTTGTTLSSVAASEVSFGHCPVDARSTTMMFVDVG</sequence>